<dbReference type="Pfam" id="PF02882">
    <property type="entry name" value="THF_DHG_CYH_C"/>
    <property type="match status" value="1"/>
</dbReference>
<dbReference type="SUPFAM" id="SSF53223">
    <property type="entry name" value="Aminoacid dehydrogenase-like, N-terminal domain"/>
    <property type="match status" value="1"/>
</dbReference>
<evidence type="ECO:0000256" key="3">
    <source>
        <dbReference type="ARBA" id="ARBA00022801"/>
    </source>
</evidence>
<dbReference type="EC" id="3.5.4.9" evidence="1"/>
<comment type="similarity">
    <text evidence="7">Belongs to the tetrahydrofolate dehydrogenase/cyclohydrolase family.</text>
</comment>
<keyword evidence="2" id="KW-0554">One-carbon metabolism</keyword>
<dbReference type="GO" id="GO:0004487">
    <property type="term" value="F:methylenetetrahydrofolate dehydrogenase (NAD+) activity"/>
    <property type="evidence" value="ECO:0007669"/>
    <property type="project" value="TreeGrafter"/>
</dbReference>
<evidence type="ECO:0000256" key="5">
    <source>
        <dbReference type="ARBA" id="ARBA00023268"/>
    </source>
</evidence>
<keyword evidence="3" id="KW-0378">Hydrolase</keyword>
<dbReference type="InterPro" id="IPR020630">
    <property type="entry name" value="THF_DH/CycHdrlase_cat_dom"/>
</dbReference>
<dbReference type="GO" id="GO:0004477">
    <property type="term" value="F:methenyltetrahydrofolate cyclohydrolase activity"/>
    <property type="evidence" value="ECO:0007669"/>
    <property type="project" value="UniProtKB-EC"/>
</dbReference>
<dbReference type="EMBL" id="BMAT01013245">
    <property type="protein sequence ID" value="GFS08324.1"/>
    <property type="molecule type" value="Genomic_DNA"/>
</dbReference>
<protein>
    <recommendedName>
        <fullName evidence="1">methenyltetrahydrofolate cyclohydrolase</fullName>
        <ecNumber evidence="1">3.5.4.9</ecNumber>
    </recommendedName>
</protein>
<dbReference type="GO" id="GO:0035999">
    <property type="term" value="P:tetrahydrofolate interconversion"/>
    <property type="evidence" value="ECO:0007669"/>
    <property type="project" value="TreeGrafter"/>
</dbReference>
<evidence type="ECO:0000313" key="11">
    <source>
        <dbReference type="Proteomes" id="UP000762676"/>
    </source>
</evidence>
<reference evidence="10 11" key="1">
    <citation type="journal article" date="2021" name="Elife">
        <title>Chloroplast acquisition without the gene transfer in kleptoplastic sea slugs, Plakobranchus ocellatus.</title>
        <authorList>
            <person name="Maeda T."/>
            <person name="Takahashi S."/>
            <person name="Yoshida T."/>
            <person name="Shimamura S."/>
            <person name="Takaki Y."/>
            <person name="Nagai Y."/>
            <person name="Toyoda A."/>
            <person name="Suzuki Y."/>
            <person name="Arimoto A."/>
            <person name="Ishii H."/>
            <person name="Satoh N."/>
            <person name="Nishiyama T."/>
            <person name="Hasebe M."/>
            <person name="Maruyama T."/>
            <person name="Minagawa J."/>
            <person name="Obokata J."/>
            <person name="Shigenobu S."/>
        </authorList>
    </citation>
    <scope>NUCLEOTIDE SEQUENCE [LARGE SCALE GENOMIC DNA]</scope>
</reference>
<evidence type="ECO:0000259" key="9">
    <source>
        <dbReference type="Pfam" id="PF02882"/>
    </source>
</evidence>
<evidence type="ECO:0000259" key="8">
    <source>
        <dbReference type="Pfam" id="PF00763"/>
    </source>
</evidence>
<dbReference type="GO" id="GO:0005739">
    <property type="term" value="C:mitochondrion"/>
    <property type="evidence" value="ECO:0007669"/>
    <property type="project" value="TreeGrafter"/>
</dbReference>
<dbReference type="FunFam" id="3.40.50.10860:FF:000001">
    <property type="entry name" value="Bifunctional protein FolD"/>
    <property type="match status" value="1"/>
</dbReference>
<accession>A0AAV4ICT8</accession>
<evidence type="ECO:0000256" key="1">
    <source>
        <dbReference type="ARBA" id="ARBA00012776"/>
    </source>
</evidence>
<dbReference type="GO" id="GO:0004488">
    <property type="term" value="F:methylenetetrahydrofolate dehydrogenase (NADP+) activity"/>
    <property type="evidence" value="ECO:0007669"/>
    <property type="project" value="InterPro"/>
</dbReference>
<dbReference type="PANTHER" id="PTHR48099">
    <property type="entry name" value="C-1-TETRAHYDROFOLATE SYNTHASE, CYTOPLASMIC-RELATED"/>
    <property type="match status" value="1"/>
</dbReference>
<comment type="caution">
    <text evidence="10">The sequence shown here is derived from an EMBL/GenBank/DDBJ whole genome shotgun (WGS) entry which is preliminary data.</text>
</comment>
<evidence type="ECO:0000256" key="2">
    <source>
        <dbReference type="ARBA" id="ARBA00022563"/>
    </source>
</evidence>
<dbReference type="Pfam" id="PF00763">
    <property type="entry name" value="THF_DHG_CYH"/>
    <property type="match status" value="1"/>
</dbReference>
<dbReference type="InterPro" id="IPR000672">
    <property type="entry name" value="THF_DH/CycHdrlase"/>
</dbReference>
<keyword evidence="5" id="KW-0511">Multifunctional enzyme</keyword>
<evidence type="ECO:0000256" key="7">
    <source>
        <dbReference type="ARBA" id="ARBA00061364"/>
    </source>
</evidence>
<keyword evidence="4" id="KW-0560">Oxidoreductase</keyword>
<dbReference type="PRINTS" id="PR00085">
    <property type="entry name" value="THFDHDRGNASE"/>
</dbReference>
<keyword evidence="11" id="KW-1185">Reference proteome</keyword>
<comment type="catalytic activity">
    <reaction evidence="6">
        <text>(6R)-5,10-methenyltetrahydrofolate + H2O = (6R)-10-formyltetrahydrofolate + H(+)</text>
        <dbReference type="Rhea" id="RHEA:23700"/>
        <dbReference type="ChEBI" id="CHEBI:15377"/>
        <dbReference type="ChEBI" id="CHEBI:15378"/>
        <dbReference type="ChEBI" id="CHEBI:57455"/>
        <dbReference type="ChEBI" id="CHEBI:195366"/>
        <dbReference type="EC" id="3.5.4.9"/>
    </reaction>
</comment>
<evidence type="ECO:0000313" key="10">
    <source>
        <dbReference type="EMBL" id="GFS08324.1"/>
    </source>
</evidence>
<dbReference type="InterPro" id="IPR046346">
    <property type="entry name" value="Aminoacid_DH-like_N_sf"/>
</dbReference>
<evidence type="ECO:0000256" key="6">
    <source>
        <dbReference type="ARBA" id="ARBA00036357"/>
    </source>
</evidence>
<organism evidence="10 11">
    <name type="scientific">Elysia marginata</name>
    <dbReference type="NCBI Taxonomy" id="1093978"/>
    <lineage>
        <taxon>Eukaryota</taxon>
        <taxon>Metazoa</taxon>
        <taxon>Spiralia</taxon>
        <taxon>Lophotrochozoa</taxon>
        <taxon>Mollusca</taxon>
        <taxon>Gastropoda</taxon>
        <taxon>Heterobranchia</taxon>
        <taxon>Euthyneura</taxon>
        <taxon>Panpulmonata</taxon>
        <taxon>Sacoglossa</taxon>
        <taxon>Placobranchoidea</taxon>
        <taxon>Plakobranchidae</taxon>
        <taxon>Elysia</taxon>
    </lineage>
</organism>
<feature type="domain" description="Tetrahydrofolate dehydrogenase/cyclohydrolase catalytic" evidence="8">
    <location>
        <begin position="13"/>
        <end position="128"/>
    </location>
</feature>
<gene>
    <name evidence="10" type="ORF">ElyMa_006592300</name>
</gene>
<dbReference type="PANTHER" id="PTHR48099:SF11">
    <property type="entry name" value="BIFUNCTIONAL METHYLENETETRAHYDROFOLATE DEHYDROGENASE_CYCLOHYDROLASE, MITOCHONDRIAL"/>
    <property type="match status" value="1"/>
</dbReference>
<proteinExistence type="inferred from homology"/>
<dbReference type="Proteomes" id="UP000762676">
    <property type="component" value="Unassembled WGS sequence"/>
</dbReference>
<dbReference type="InterPro" id="IPR020631">
    <property type="entry name" value="THF_DH/CycHdrlase_NAD-bd_dom"/>
</dbReference>
<dbReference type="Gene3D" id="3.40.50.720">
    <property type="entry name" value="NAD(P)-binding Rossmann-like Domain"/>
    <property type="match status" value="2"/>
</dbReference>
<dbReference type="Gene3D" id="3.40.50.10860">
    <property type="entry name" value="Leucine Dehydrogenase, chain A, domain 1"/>
    <property type="match status" value="2"/>
</dbReference>
<sequence>MTSPSRHLKALRIDGKAIALDIKNEIKAEVEELAEHGLRAPQLTVILVGNDPASVVYVRNKAKAAEYTGIKCEILRLPDTVTESILLREIEFLNSLPDVDGILVQLPLPKHINERKVCDSVRPDRDVDGFNVLNVGRFCVNEDAFMPATPSGVLEIIRRLGVSEKASMITPVPGGVGPVTVAMVIKNTLIAYKKRIT</sequence>
<dbReference type="AlphaFoldDB" id="A0AAV4ICT8"/>
<feature type="domain" description="Tetrahydrofolate dehydrogenase/cyclohydrolase NAD(P)-binding" evidence="9">
    <location>
        <begin position="162"/>
        <end position="195"/>
    </location>
</feature>
<evidence type="ECO:0000256" key="4">
    <source>
        <dbReference type="ARBA" id="ARBA00023002"/>
    </source>
</evidence>
<name>A0AAV4ICT8_9GAST</name>